<reference evidence="2" key="1">
    <citation type="journal article" date="2020" name="Stud. Mycol.">
        <title>101 Dothideomycetes genomes: a test case for predicting lifestyles and emergence of pathogens.</title>
        <authorList>
            <person name="Haridas S."/>
            <person name="Albert R."/>
            <person name="Binder M."/>
            <person name="Bloem J."/>
            <person name="Labutti K."/>
            <person name="Salamov A."/>
            <person name="Andreopoulos B."/>
            <person name="Baker S."/>
            <person name="Barry K."/>
            <person name="Bills G."/>
            <person name="Bluhm B."/>
            <person name="Cannon C."/>
            <person name="Castanera R."/>
            <person name="Culley D."/>
            <person name="Daum C."/>
            <person name="Ezra D."/>
            <person name="Gonzalez J."/>
            <person name="Henrissat B."/>
            <person name="Kuo A."/>
            <person name="Liang C."/>
            <person name="Lipzen A."/>
            <person name="Lutzoni F."/>
            <person name="Magnuson J."/>
            <person name="Mondo S."/>
            <person name="Nolan M."/>
            <person name="Ohm R."/>
            <person name="Pangilinan J."/>
            <person name="Park H.-J."/>
            <person name="Ramirez L."/>
            <person name="Alfaro M."/>
            <person name="Sun H."/>
            <person name="Tritt A."/>
            <person name="Yoshinaga Y."/>
            <person name="Zwiers L.-H."/>
            <person name="Turgeon B."/>
            <person name="Goodwin S."/>
            <person name="Spatafora J."/>
            <person name="Crous P."/>
            <person name="Grigoriev I."/>
        </authorList>
    </citation>
    <scope>NUCLEOTIDE SEQUENCE</scope>
    <source>
        <strain evidence="2">CBS 207.26</strain>
    </source>
</reference>
<dbReference type="PANTHER" id="PTHR24148">
    <property type="entry name" value="ANKYRIN REPEAT DOMAIN-CONTAINING PROTEIN 39 HOMOLOG-RELATED"/>
    <property type="match status" value="1"/>
</dbReference>
<dbReference type="Pfam" id="PF06985">
    <property type="entry name" value="HET"/>
    <property type="match status" value="1"/>
</dbReference>
<proteinExistence type="predicted"/>
<dbReference type="InterPro" id="IPR052895">
    <property type="entry name" value="HetReg/Transcr_Mod"/>
</dbReference>
<name>A0A6A6EQ33_9PEZI</name>
<accession>A0A6A6EQ33</accession>
<dbReference type="InterPro" id="IPR010730">
    <property type="entry name" value="HET"/>
</dbReference>
<evidence type="ECO:0000313" key="3">
    <source>
        <dbReference type="Proteomes" id="UP000800200"/>
    </source>
</evidence>
<dbReference type="OrthoDB" id="270167at2759"/>
<dbReference type="Proteomes" id="UP000800200">
    <property type="component" value="Unassembled WGS sequence"/>
</dbReference>
<protein>
    <recommendedName>
        <fullName evidence="1">Heterokaryon incompatibility domain-containing protein</fullName>
    </recommendedName>
</protein>
<evidence type="ECO:0000259" key="1">
    <source>
        <dbReference type="Pfam" id="PF06985"/>
    </source>
</evidence>
<feature type="domain" description="Heterokaryon incompatibility" evidence="1">
    <location>
        <begin position="118"/>
        <end position="259"/>
    </location>
</feature>
<dbReference type="PANTHER" id="PTHR24148:SF73">
    <property type="entry name" value="HET DOMAIN PROTEIN (AFU_ORTHOLOGUE AFUA_8G01020)"/>
    <property type="match status" value="1"/>
</dbReference>
<evidence type="ECO:0000313" key="2">
    <source>
        <dbReference type="EMBL" id="KAF2193143.1"/>
    </source>
</evidence>
<dbReference type="EMBL" id="ML994614">
    <property type="protein sequence ID" value="KAF2193143.1"/>
    <property type="molecule type" value="Genomic_DNA"/>
</dbReference>
<dbReference type="AlphaFoldDB" id="A0A6A6EQ33"/>
<sequence>MSRLKFFHTLSHPSSASNPHIKMEQERAIIKRDRIGEEVVLVQLTESNKEQLLGKATKFLTNRQPEAAIILERMAQLNANVARDFALKDAASSRAPLRLLFSRDSTVVKDLSQPVPSYIIISYCWKSPGWSKTGFSKVEQPWPIQHAFVEDLLQLRESADEGIWIDQLSIDQKDDQEKKVAIGAMDILYRSARQLVIILEDIEIPQEEEEIANRYWKVVQSAIPSDQWNPPESDLKLIESLFLRIMSSRWFSRGWCSHEFQISKYYLEDLRNFPRFRA</sequence>
<keyword evidence="3" id="KW-1185">Reference proteome</keyword>
<organism evidence="2 3">
    <name type="scientific">Zopfia rhizophila CBS 207.26</name>
    <dbReference type="NCBI Taxonomy" id="1314779"/>
    <lineage>
        <taxon>Eukaryota</taxon>
        <taxon>Fungi</taxon>
        <taxon>Dikarya</taxon>
        <taxon>Ascomycota</taxon>
        <taxon>Pezizomycotina</taxon>
        <taxon>Dothideomycetes</taxon>
        <taxon>Dothideomycetes incertae sedis</taxon>
        <taxon>Zopfiaceae</taxon>
        <taxon>Zopfia</taxon>
    </lineage>
</organism>
<gene>
    <name evidence="2" type="ORF">K469DRAFT_285135</name>
</gene>